<comment type="caution">
    <text evidence="2">The sequence shown here is derived from an EMBL/GenBank/DDBJ whole genome shotgun (WGS) entry which is preliminary data.</text>
</comment>
<proteinExistence type="predicted"/>
<evidence type="ECO:0008006" key="4">
    <source>
        <dbReference type="Google" id="ProtNLM"/>
    </source>
</evidence>
<sequence>MDWGTLLGAIVGAATAVGSTMLADYTRHRREQANRVHDTLRDLYSAYLAALNDSSTALRVIILRESDATARYQAALDAFRDASVLTQRYRIALQAPPAVQEKSDRAYRLLRQWRDLLNTHPDLSLTSPEYLEGLERFHQARKDLQAAMRGSLAAAGR</sequence>
<name>A0ABN2Z2F8_9ACTN</name>
<keyword evidence="3" id="KW-1185">Reference proteome</keyword>
<dbReference type="Proteomes" id="UP001500443">
    <property type="component" value="Unassembled WGS sequence"/>
</dbReference>
<feature type="transmembrane region" description="Helical" evidence="1">
    <location>
        <begin position="6"/>
        <end position="25"/>
    </location>
</feature>
<gene>
    <name evidence="2" type="ORF">GCM10009802_44530</name>
</gene>
<keyword evidence="1" id="KW-0472">Membrane</keyword>
<dbReference type="RefSeq" id="WP_344291777.1">
    <property type="nucleotide sequence ID" value="NZ_BAAAPF010000170.1"/>
</dbReference>
<reference evidence="2 3" key="1">
    <citation type="journal article" date="2019" name="Int. J. Syst. Evol. Microbiol.">
        <title>The Global Catalogue of Microorganisms (GCM) 10K type strain sequencing project: providing services to taxonomists for standard genome sequencing and annotation.</title>
        <authorList>
            <consortium name="The Broad Institute Genomics Platform"/>
            <consortium name="The Broad Institute Genome Sequencing Center for Infectious Disease"/>
            <person name="Wu L."/>
            <person name="Ma J."/>
        </authorList>
    </citation>
    <scope>NUCLEOTIDE SEQUENCE [LARGE SCALE GENOMIC DNA]</scope>
    <source>
        <strain evidence="2 3">JCM 15481</strain>
    </source>
</reference>
<evidence type="ECO:0000313" key="2">
    <source>
        <dbReference type="EMBL" id="GAA2135784.1"/>
    </source>
</evidence>
<protein>
    <recommendedName>
        <fullName evidence="4">Secreted protein</fullName>
    </recommendedName>
</protein>
<organism evidence="2 3">
    <name type="scientific">Streptomyces synnematoformans</name>
    <dbReference type="NCBI Taxonomy" id="415721"/>
    <lineage>
        <taxon>Bacteria</taxon>
        <taxon>Bacillati</taxon>
        <taxon>Actinomycetota</taxon>
        <taxon>Actinomycetes</taxon>
        <taxon>Kitasatosporales</taxon>
        <taxon>Streptomycetaceae</taxon>
        <taxon>Streptomyces</taxon>
    </lineage>
</organism>
<evidence type="ECO:0000256" key="1">
    <source>
        <dbReference type="SAM" id="Phobius"/>
    </source>
</evidence>
<evidence type="ECO:0000313" key="3">
    <source>
        <dbReference type="Proteomes" id="UP001500443"/>
    </source>
</evidence>
<keyword evidence="1" id="KW-1133">Transmembrane helix</keyword>
<keyword evidence="1" id="KW-0812">Transmembrane</keyword>
<dbReference type="EMBL" id="BAAAPF010000170">
    <property type="protein sequence ID" value="GAA2135784.1"/>
    <property type="molecule type" value="Genomic_DNA"/>
</dbReference>
<accession>A0ABN2Z2F8</accession>